<dbReference type="OrthoDB" id="542507at2759"/>
<organism evidence="3 4">
    <name type="scientific">Cyanidiococcus yangmingshanensis</name>
    <dbReference type="NCBI Taxonomy" id="2690220"/>
    <lineage>
        <taxon>Eukaryota</taxon>
        <taxon>Rhodophyta</taxon>
        <taxon>Bangiophyceae</taxon>
        <taxon>Cyanidiales</taxon>
        <taxon>Cyanidiaceae</taxon>
        <taxon>Cyanidiococcus</taxon>
    </lineage>
</organism>
<feature type="region of interest" description="Disordered" evidence="1">
    <location>
        <begin position="101"/>
        <end position="125"/>
    </location>
</feature>
<feature type="compositionally biased region" description="Low complexity" evidence="1">
    <location>
        <begin position="116"/>
        <end position="125"/>
    </location>
</feature>
<feature type="transmembrane region" description="Helical" evidence="2">
    <location>
        <begin position="146"/>
        <end position="172"/>
    </location>
</feature>
<proteinExistence type="predicted"/>
<keyword evidence="2" id="KW-1133">Transmembrane helix</keyword>
<evidence type="ECO:0000313" key="3">
    <source>
        <dbReference type="EMBL" id="KAF6001030.1"/>
    </source>
</evidence>
<dbReference type="PANTHER" id="PTHR33975:SF2">
    <property type="entry name" value="MYELIN-ASSOCIATED OLIGODENDROCYTE BASIC PROTEIN"/>
    <property type="match status" value="1"/>
</dbReference>
<dbReference type="Pfam" id="PF07466">
    <property type="entry name" value="DUF1517"/>
    <property type="match status" value="1"/>
</dbReference>
<dbReference type="PIRSF" id="PIRSF037221">
    <property type="entry name" value="DUF1517"/>
    <property type="match status" value="1"/>
</dbReference>
<keyword evidence="2" id="KW-0472">Membrane</keyword>
<dbReference type="InterPro" id="IPR053023">
    <property type="entry name" value="FLAP_modulator"/>
</dbReference>
<evidence type="ECO:0008006" key="5">
    <source>
        <dbReference type="Google" id="ProtNLM"/>
    </source>
</evidence>
<comment type="caution">
    <text evidence="3">The sequence shown here is derived from an EMBL/GenBank/DDBJ whole genome shotgun (WGS) entry which is preliminary data.</text>
</comment>
<sequence length="387" mass="41993">MAFVYTFACKTWKAVSFETRQVSCGCQSLRKRQRAGSWLARKTVKDVSRTRTALALRAGSEVPQERPLQKSLLKGASVLVALLAAFSPLLGDPTEALAAQGGGRVGGSSFRAPVTRSAPSRSYSGPSGGVGGYYYSPAPIFPVTPFFFGPVVVPFGFTGFGTFLFAAAFLAFATRALGSARDGVTSAITGDDDSLISEKTTLVKLKVGLLSTARELQQELEEIALHSKTDTIAGLQQVLQETTLALYRNPDYWSHGSIETTVASFSEAEAFFNRESFAERGKLERETLSNVAGRVDVRRRNNSELDPADMRISEYIVVTLIVAASGRITSLPKQIRNSGDVEATLRALSSIPRESLQGVEVIWSPQSLEDVLTEREMLTDHPELVRI</sequence>
<evidence type="ECO:0000256" key="2">
    <source>
        <dbReference type="SAM" id="Phobius"/>
    </source>
</evidence>
<keyword evidence="2" id="KW-0812">Transmembrane</keyword>
<gene>
    <name evidence="3" type="ORF">F1559_001557</name>
</gene>
<protein>
    <recommendedName>
        <fullName evidence="5">DUF1517 domain-containing protein</fullName>
    </recommendedName>
</protein>
<dbReference type="AlphaFoldDB" id="A0A7J7IE62"/>
<dbReference type="PANTHER" id="PTHR33975">
    <property type="entry name" value="MYELIN-ASSOCIATED OLIGODENDROCYTE BASIC PROTEIN"/>
    <property type="match status" value="1"/>
</dbReference>
<evidence type="ECO:0000313" key="4">
    <source>
        <dbReference type="Proteomes" id="UP000530660"/>
    </source>
</evidence>
<dbReference type="Proteomes" id="UP000530660">
    <property type="component" value="Unassembled WGS sequence"/>
</dbReference>
<keyword evidence="4" id="KW-1185">Reference proteome</keyword>
<evidence type="ECO:0000256" key="1">
    <source>
        <dbReference type="SAM" id="MobiDB-lite"/>
    </source>
</evidence>
<accession>A0A7J7IE62</accession>
<name>A0A7J7IE62_9RHOD</name>
<dbReference type="InterPro" id="IPR010903">
    <property type="entry name" value="DUF1517"/>
</dbReference>
<dbReference type="EMBL" id="VWRR01000016">
    <property type="protein sequence ID" value="KAF6001030.1"/>
    <property type="molecule type" value="Genomic_DNA"/>
</dbReference>
<reference evidence="3 4" key="1">
    <citation type="journal article" date="2020" name="J. Phycol.">
        <title>Comparative genome analysis reveals Cyanidiococcus gen. nov., a new extremophilic red algal genus sister to Cyanidioschyzon (Cyanidioschyzonaceae, Rhodophyta).</title>
        <authorList>
            <person name="Liu S.-L."/>
            <person name="Chiang Y.-R."/>
            <person name="Yoon H.S."/>
            <person name="Fu H.-Y."/>
        </authorList>
    </citation>
    <scope>NUCLEOTIDE SEQUENCE [LARGE SCALE GENOMIC DNA]</scope>
    <source>
        <strain evidence="3 4">THAL066</strain>
    </source>
</reference>